<evidence type="ECO:0000313" key="3">
    <source>
        <dbReference type="Proteomes" id="UP000198281"/>
    </source>
</evidence>
<name>A0A239CAH1_9SPHN</name>
<evidence type="ECO:0000256" key="1">
    <source>
        <dbReference type="SAM" id="MobiDB-lite"/>
    </source>
</evidence>
<dbReference type="EMBL" id="FZOS01000002">
    <property type="protein sequence ID" value="SNS16353.1"/>
    <property type="molecule type" value="Genomic_DNA"/>
</dbReference>
<feature type="region of interest" description="Disordered" evidence="1">
    <location>
        <begin position="1"/>
        <end position="24"/>
    </location>
</feature>
<dbReference type="OrthoDB" id="8480631at2"/>
<reference evidence="3" key="1">
    <citation type="submission" date="2017-06" db="EMBL/GenBank/DDBJ databases">
        <authorList>
            <person name="Varghese N."/>
            <person name="Submissions S."/>
        </authorList>
    </citation>
    <scope>NUCLEOTIDE SEQUENCE [LARGE SCALE GENOMIC DNA]</scope>
    <source>
        <strain evidence="3">LNB2</strain>
    </source>
</reference>
<sequence length="169" mass="18349">MAEMAGAELSDDSEGGPKAGDTDVRLRKARAESWTKDKRAAFLAHLAETANVTGALRVVGMGSTGLYKLRQRDAGFRAAWDQALAEGYQRLELVALERALGGTRTPIIHGGKQTGEAMMPDNKMVMFLLQMHRQSVKGARDLAVGDPEIVCAELEAKLTLMHKRLTDGQ</sequence>
<organism evidence="2 3">
    <name type="scientific">Edaphosphingomonas laterariae</name>
    <dbReference type="NCBI Taxonomy" id="861865"/>
    <lineage>
        <taxon>Bacteria</taxon>
        <taxon>Pseudomonadati</taxon>
        <taxon>Pseudomonadota</taxon>
        <taxon>Alphaproteobacteria</taxon>
        <taxon>Sphingomonadales</taxon>
        <taxon>Rhizorhabdaceae</taxon>
        <taxon>Edaphosphingomonas</taxon>
    </lineage>
</organism>
<evidence type="ECO:0000313" key="2">
    <source>
        <dbReference type="EMBL" id="SNS16353.1"/>
    </source>
</evidence>
<protein>
    <recommendedName>
        <fullName evidence="4">Terminase small subunit</fullName>
    </recommendedName>
</protein>
<dbReference type="RefSeq" id="WP_089218075.1">
    <property type="nucleotide sequence ID" value="NZ_FZOS01000002.1"/>
</dbReference>
<keyword evidence="3" id="KW-1185">Reference proteome</keyword>
<dbReference type="Proteomes" id="UP000198281">
    <property type="component" value="Unassembled WGS sequence"/>
</dbReference>
<dbReference type="AlphaFoldDB" id="A0A239CAH1"/>
<accession>A0A239CAH1</accession>
<evidence type="ECO:0008006" key="4">
    <source>
        <dbReference type="Google" id="ProtNLM"/>
    </source>
</evidence>
<proteinExistence type="predicted"/>
<gene>
    <name evidence="2" type="ORF">SAMN06295912_10260</name>
</gene>